<dbReference type="PANTHER" id="PTHR33734">
    <property type="entry name" value="LYSM DOMAIN-CONTAINING GPI-ANCHORED PROTEIN 2"/>
    <property type="match status" value="1"/>
</dbReference>
<protein>
    <recommendedName>
        <fullName evidence="2">LysM domain-containing protein</fullName>
    </recommendedName>
</protein>
<gene>
    <name evidence="3" type="ORF">COY90_00145</name>
</gene>
<dbReference type="EMBL" id="PFLF01000004">
    <property type="protein sequence ID" value="PIY69530.1"/>
    <property type="molecule type" value="Genomic_DNA"/>
</dbReference>
<dbReference type="Pfam" id="PF01476">
    <property type="entry name" value="LysM"/>
    <property type="match status" value="2"/>
</dbReference>
<dbReference type="AlphaFoldDB" id="A0A2M7QF48"/>
<dbReference type="Proteomes" id="UP000230108">
    <property type="component" value="Unassembled WGS sequence"/>
</dbReference>
<feature type="domain" description="LysM" evidence="2">
    <location>
        <begin position="143"/>
        <end position="190"/>
    </location>
</feature>
<organism evidence="3 4">
    <name type="scientific">Candidatus Roizmanbacteria bacterium CG_4_10_14_0_8_um_filter_39_9</name>
    <dbReference type="NCBI Taxonomy" id="1974829"/>
    <lineage>
        <taxon>Bacteria</taxon>
        <taxon>Candidatus Roizmaniibacteriota</taxon>
    </lineage>
</organism>
<keyword evidence="1" id="KW-0472">Membrane</keyword>
<dbReference type="InterPro" id="IPR036779">
    <property type="entry name" value="LysM_dom_sf"/>
</dbReference>
<dbReference type="InterPro" id="IPR018392">
    <property type="entry name" value="LysM"/>
</dbReference>
<feature type="domain" description="LysM" evidence="2">
    <location>
        <begin position="68"/>
        <end position="115"/>
    </location>
</feature>
<comment type="caution">
    <text evidence="3">The sequence shown here is derived from an EMBL/GenBank/DDBJ whole genome shotgun (WGS) entry which is preliminary data.</text>
</comment>
<keyword evidence="1" id="KW-1133">Transmembrane helix</keyword>
<dbReference type="SMART" id="SM00257">
    <property type="entry name" value="LysM"/>
    <property type="match status" value="2"/>
</dbReference>
<dbReference type="PROSITE" id="PS51782">
    <property type="entry name" value="LYSM"/>
    <property type="match status" value="2"/>
</dbReference>
<feature type="transmembrane region" description="Helical" evidence="1">
    <location>
        <begin position="23"/>
        <end position="45"/>
    </location>
</feature>
<name>A0A2M7QF48_9BACT</name>
<dbReference type="GO" id="GO:0008932">
    <property type="term" value="F:lytic endotransglycosylase activity"/>
    <property type="evidence" value="ECO:0007669"/>
    <property type="project" value="TreeGrafter"/>
</dbReference>
<keyword evidence="1" id="KW-0812">Transmembrane</keyword>
<evidence type="ECO:0000259" key="2">
    <source>
        <dbReference type="PROSITE" id="PS51782"/>
    </source>
</evidence>
<dbReference type="Gene3D" id="3.10.350.10">
    <property type="entry name" value="LysM domain"/>
    <property type="match status" value="2"/>
</dbReference>
<reference evidence="4" key="1">
    <citation type="submission" date="2017-09" db="EMBL/GenBank/DDBJ databases">
        <title>Depth-based differentiation of microbial function through sediment-hosted aquifers and enrichment of novel symbionts in the deep terrestrial subsurface.</title>
        <authorList>
            <person name="Probst A.J."/>
            <person name="Ladd B."/>
            <person name="Jarett J.K."/>
            <person name="Geller-Mcgrath D.E."/>
            <person name="Sieber C.M.K."/>
            <person name="Emerson J.B."/>
            <person name="Anantharaman K."/>
            <person name="Thomas B.C."/>
            <person name="Malmstrom R."/>
            <person name="Stieglmeier M."/>
            <person name="Klingl A."/>
            <person name="Woyke T."/>
            <person name="Ryan C.M."/>
            <person name="Banfield J.F."/>
        </authorList>
    </citation>
    <scope>NUCLEOTIDE SEQUENCE [LARGE SCALE GENOMIC DNA]</scope>
</reference>
<dbReference type="CDD" id="cd00118">
    <property type="entry name" value="LysM"/>
    <property type="match status" value="2"/>
</dbReference>
<dbReference type="SUPFAM" id="SSF54106">
    <property type="entry name" value="LysM domain"/>
    <property type="match status" value="2"/>
</dbReference>
<dbReference type="PANTHER" id="PTHR33734:SF22">
    <property type="entry name" value="MEMBRANE-BOUND LYTIC MUREIN TRANSGLYCOSYLASE D"/>
    <property type="match status" value="1"/>
</dbReference>
<evidence type="ECO:0000313" key="4">
    <source>
        <dbReference type="Proteomes" id="UP000230108"/>
    </source>
</evidence>
<proteinExistence type="predicted"/>
<evidence type="ECO:0000313" key="3">
    <source>
        <dbReference type="EMBL" id="PIY69530.1"/>
    </source>
</evidence>
<accession>A0A2M7QF48</accession>
<sequence>MKNDFLLDIDYRKNVIQLIKTEYPLFALGLFVILFMSFIIVRSNIMSLQMLLKPRVRIQNNTTQTINKMHVVSEGEDLWQIAEKYYGSGYNAFDIATKNNLKEPYVLNKGQKLIIPRVAKRIPTQGEITGQSAATTQVKFQGNIYVVKPGEYLFQIAQDIYGDGNMMNKIIDANNIPYPYDIQEGEKLQIPR</sequence>
<evidence type="ECO:0000256" key="1">
    <source>
        <dbReference type="SAM" id="Phobius"/>
    </source>
</evidence>